<evidence type="ECO:0000256" key="4">
    <source>
        <dbReference type="ARBA" id="ARBA00023186"/>
    </source>
</evidence>
<sequence>MRKEDCFFVGTIVSKFSFKGEVLVKIDTDDSSLLENRESVFVELGRELIPFFIQKCTYHKANLLRIKFEEVDTERDAEALLKQSLFLPLSLLPKLSGNKFYYHEVIGFEVVDVNYGRVGVITHVNDRSSQPIFEIEHEGQQILIPLHDDFLKEVNRKDKRIIVEAPEGLIELYLNEE</sequence>
<comment type="caution">
    <text evidence="8">The sequence shown here is derived from an EMBL/GenBank/DDBJ whole genome shotgun (WGS) entry which is preliminary data.</text>
</comment>
<dbReference type="InterPro" id="IPR002676">
    <property type="entry name" value="RimM_N"/>
</dbReference>
<dbReference type="InterPro" id="IPR036976">
    <property type="entry name" value="RimM_N_sf"/>
</dbReference>
<feature type="domain" description="RimM N-terminal" evidence="6">
    <location>
        <begin position="9"/>
        <end position="88"/>
    </location>
</feature>
<comment type="subcellular location">
    <subcellularLocation>
        <location evidence="5">Cytoplasm</location>
    </subcellularLocation>
</comment>
<dbReference type="Gene3D" id="2.30.30.240">
    <property type="entry name" value="PRC-barrel domain"/>
    <property type="match status" value="1"/>
</dbReference>
<comment type="similarity">
    <text evidence="5">Belongs to the RimM family.</text>
</comment>
<dbReference type="RefSeq" id="WP_323982350.1">
    <property type="nucleotide sequence ID" value="NZ_JAYKBW010000001.1"/>
</dbReference>
<evidence type="ECO:0000313" key="8">
    <source>
        <dbReference type="EMBL" id="MEB3073827.1"/>
    </source>
</evidence>
<comment type="function">
    <text evidence="5">An accessory protein needed during the final step in the assembly of 30S ribosomal subunit, possibly for assembly of the head region. Essential for efficient processing of 16S rRNA. May be needed both before and after RbfA during the maturation of 16S rRNA. It has affinity for free ribosomal 30S subunits but not for 70S ribosomes.</text>
</comment>
<dbReference type="InterPro" id="IPR009000">
    <property type="entry name" value="Transl_B-barrel_sf"/>
</dbReference>
<dbReference type="Gene3D" id="2.40.30.60">
    <property type="entry name" value="RimM"/>
    <property type="match status" value="1"/>
</dbReference>
<comment type="subunit">
    <text evidence="5">Binds ribosomal protein uS19.</text>
</comment>
<dbReference type="EMBL" id="JAYKBW010000001">
    <property type="protein sequence ID" value="MEB3073827.1"/>
    <property type="molecule type" value="Genomic_DNA"/>
</dbReference>
<dbReference type="HAMAP" id="MF_00014">
    <property type="entry name" value="Ribosome_mat_RimM"/>
    <property type="match status" value="1"/>
</dbReference>
<evidence type="ECO:0000256" key="1">
    <source>
        <dbReference type="ARBA" id="ARBA00022490"/>
    </source>
</evidence>
<dbReference type="Pfam" id="PF01782">
    <property type="entry name" value="RimM"/>
    <property type="match status" value="1"/>
</dbReference>
<dbReference type="PANTHER" id="PTHR33692:SF1">
    <property type="entry name" value="RIBOSOME MATURATION FACTOR RIMM"/>
    <property type="match status" value="1"/>
</dbReference>
<reference evidence="8 9" key="1">
    <citation type="submission" date="2023-12" db="EMBL/GenBank/DDBJ databases">
        <title>Genomic sequences of Capnocytophaga and Parvimonas strains.</title>
        <authorList>
            <person name="Watt R.M."/>
            <person name="Wang M."/>
            <person name="Yang T."/>
            <person name="Tong W.M."/>
        </authorList>
    </citation>
    <scope>NUCLEOTIDE SEQUENCE [LARGE SCALE GENOMIC DNA]</scope>
    <source>
        <strain evidence="8 9">CCUG 13096</strain>
    </source>
</reference>
<dbReference type="PANTHER" id="PTHR33692">
    <property type="entry name" value="RIBOSOME MATURATION FACTOR RIMM"/>
    <property type="match status" value="1"/>
</dbReference>
<keyword evidence="9" id="KW-1185">Reference proteome</keyword>
<keyword evidence="2 5" id="KW-0690">Ribosome biogenesis</keyword>
<evidence type="ECO:0000313" key="9">
    <source>
        <dbReference type="Proteomes" id="UP001311730"/>
    </source>
</evidence>
<name>A0ABU5Z7V7_9FLAO</name>
<keyword evidence="1 5" id="KW-0963">Cytoplasm</keyword>
<evidence type="ECO:0000259" key="7">
    <source>
        <dbReference type="Pfam" id="PF24986"/>
    </source>
</evidence>
<dbReference type="InterPro" id="IPR056792">
    <property type="entry name" value="PRC_RimM"/>
</dbReference>
<evidence type="ECO:0000259" key="6">
    <source>
        <dbReference type="Pfam" id="PF01782"/>
    </source>
</evidence>
<dbReference type="SUPFAM" id="SSF50447">
    <property type="entry name" value="Translation proteins"/>
    <property type="match status" value="1"/>
</dbReference>
<dbReference type="NCBIfam" id="TIGR02273">
    <property type="entry name" value="16S_RimM"/>
    <property type="match status" value="1"/>
</dbReference>
<protein>
    <recommendedName>
        <fullName evidence="5">Ribosome maturation factor RimM</fullName>
    </recommendedName>
</protein>
<organism evidence="8 9">
    <name type="scientific">Capnocytophaga gingivalis</name>
    <dbReference type="NCBI Taxonomy" id="1017"/>
    <lineage>
        <taxon>Bacteria</taxon>
        <taxon>Pseudomonadati</taxon>
        <taxon>Bacteroidota</taxon>
        <taxon>Flavobacteriia</taxon>
        <taxon>Flavobacteriales</taxon>
        <taxon>Flavobacteriaceae</taxon>
        <taxon>Capnocytophaga</taxon>
    </lineage>
</organism>
<evidence type="ECO:0000256" key="2">
    <source>
        <dbReference type="ARBA" id="ARBA00022517"/>
    </source>
</evidence>
<keyword evidence="3 5" id="KW-0698">rRNA processing</keyword>
<gene>
    <name evidence="5 8" type="primary">rimM</name>
    <name evidence="8" type="ORF">VJJ08_00750</name>
</gene>
<evidence type="ECO:0000256" key="3">
    <source>
        <dbReference type="ARBA" id="ARBA00022552"/>
    </source>
</evidence>
<keyword evidence="4 5" id="KW-0143">Chaperone</keyword>
<comment type="domain">
    <text evidence="5">The PRC barrel domain binds ribosomal protein uS19.</text>
</comment>
<dbReference type="InterPro" id="IPR011033">
    <property type="entry name" value="PRC_barrel-like_sf"/>
</dbReference>
<proteinExistence type="inferred from homology"/>
<accession>A0ABU5Z7V7</accession>
<dbReference type="InterPro" id="IPR011961">
    <property type="entry name" value="RimM"/>
</dbReference>
<dbReference type="Pfam" id="PF24986">
    <property type="entry name" value="PRC_RimM"/>
    <property type="match status" value="1"/>
</dbReference>
<dbReference type="SUPFAM" id="SSF50346">
    <property type="entry name" value="PRC-barrel domain"/>
    <property type="match status" value="1"/>
</dbReference>
<dbReference type="Proteomes" id="UP001311730">
    <property type="component" value="Unassembled WGS sequence"/>
</dbReference>
<feature type="domain" description="Ribosome maturation factor RimM PRC barrel" evidence="7">
    <location>
        <begin position="103"/>
        <end position="169"/>
    </location>
</feature>
<evidence type="ECO:0000256" key="5">
    <source>
        <dbReference type="HAMAP-Rule" id="MF_00014"/>
    </source>
</evidence>